<evidence type="ECO:0000256" key="5">
    <source>
        <dbReference type="SAM" id="Phobius"/>
    </source>
</evidence>
<comment type="caution">
    <text evidence="6">The sequence shown here is derived from an EMBL/GenBank/DDBJ whole genome shotgun (WGS) entry which is preliminary data.</text>
</comment>
<feature type="transmembrane region" description="Helical" evidence="5">
    <location>
        <begin position="88"/>
        <end position="106"/>
    </location>
</feature>
<evidence type="ECO:0000256" key="3">
    <source>
        <dbReference type="ARBA" id="ARBA00023034"/>
    </source>
</evidence>
<keyword evidence="5" id="KW-0812">Transmembrane</keyword>
<dbReference type="GO" id="GO:0009505">
    <property type="term" value="C:plant-type cell wall"/>
    <property type="evidence" value="ECO:0007669"/>
    <property type="project" value="TreeGrafter"/>
</dbReference>
<evidence type="ECO:0000256" key="2">
    <source>
        <dbReference type="ARBA" id="ARBA00008986"/>
    </source>
</evidence>
<reference evidence="6 7" key="1">
    <citation type="journal article" date="2018" name="Sci. Data">
        <title>The draft genome sequence of cork oak.</title>
        <authorList>
            <person name="Ramos A.M."/>
            <person name="Usie A."/>
            <person name="Barbosa P."/>
            <person name="Barros P.M."/>
            <person name="Capote T."/>
            <person name="Chaves I."/>
            <person name="Simoes F."/>
            <person name="Abreu I."/>
            <person name="Carrasquinho I."/>
            <person name="Faro C."/>
            <person name="Guimaraes J.B."/>
            <person name="Mendonca D."/>
            <person name="Nobrega F."/>
            <person name="Rodrigues L."/>
            <person name="Saibo N.J.M."/>
            <person name="Varela M.C."/>
            <person name="Egas C."/>
            <person name="Matos J."/>
            <person name="Miguel C.M."/>
            <person name="Oliveira M.M."/>
            <person name="Ricardo C.P."/>
            <person name="Goncalves S."/>
        </authorList>
    </citation>
    <scope>NUCLEOTIDE SEQUENCE [LARGE SCALE GENOMIC DNA]</scope>
    <source>
        <strain evidence="7">cv. HL8</strain>
    </source>
</reference>
<dbReference type="EMBL" id="PKMF04000443">
    <property type="protein sequence ID" value="KAK7831471.1"/>
    <property type="molecule type" value="Genomic_DNA"/>
</dbReference>
<keyword evidence="3" id="KW-0333">Golgi apparatus</keyword>
<proteinExistence type="inferred from homology"/>
<name>A0AAW0JZM5_QUESU</name>
<dbReference type="GO" id="GO:0005794">
    <property type="term" value="C:Golgi apparatus"/>
    <property type="evidence" value="ECO:0007669"/>
    <property type="project" value="UniProtKB-SubCell"/>
</dbReference>
<keyword evidence="7" id="KW-1185">Reference proteome</keyword>
<evidence type="ECO:0000313" key="7">
    <source>
        <dbReference type="Proteomes" id="UP000237347"/>
    </source>
</evidence>
<comment type="similarity">
    <text evidence="2">Belongs to the RGP family.</text>
</comment>
<dbReference type="PANTHER" id="PTHR31682:SF45">
    <property type="entry name" value="UDP-ARABINOPYRANOSE MUTASE"/>
    <property type="match status" value="1"/>
</dbReference>
<dbReference type="GO" id="GO:0071555">
    <property type="term" value="P:cell wall organization"/>
    <property type="evidence" value="ECO:0007669"/>
    <property type="project" value="UniProtKB-KW"/>
</dbReference>
<dbReference type="Pfam" id="PF03214">
    <property type="entry name" value="RGP"/>
    <property type="match status" value="1"/>
</dbReference>
<dbReference type="Proteomes" id="UP000237347">
    <property type="component" value="Unassembled WGS sequence"/>
</dbReference>
<dbReference type="GO" id="GO:0033356">
    <property type="term" value="P:UDP-L-arabinose metabolic process"/>
    <property type="evidence" value="ECO:0007669"/>
    <property type="project" value="TreeGrafter"/>
</dbReference>
<organism evidence="6 7">
    <name type="scientific">Quercus suber</name>
    <name type="common">Cork oak</name>
    <dbReference type="NCBI Taxonomy" id="58331"/>
    <lineage>
        <taxon>Eukaryota</taxon>
        <taxon>Viridiplantae</taxon>
        <taxon>Streptophyta</taxon>
        <taxon>Embryophyta</taxon>
        <taxon>Tracheophyta</taxon>
        <taxon>Spermatophyta</taxon>
        <taxon>Magnoliopsida</taxon>
        <taxon>eudicotyledons</taxon>
        <taxon>Gunneridae</taxon>
        <taxon>Pentapetalae</taxon>
        <taxon>rosids</taxon>
        <taxon>fabids</taxon>
        <taxon>Fagales</taxon>
        <taxon>Fagaceae</taxon>
        <taxon>Quercus</taxon>
    </lineage>
</organism>
<keyword evidence="4" id="KW-0961">Cell wall biogenesis/degradation</keyword>
<comment type="subcellular location">
    <subcellularLocation>
        <location evidence="1">Golgi apparatus</location>
    </subcellularLocation>
</comment>
<dbReference type="PANTHER" id="PTHR31682">
    <property type="entry name" value="UDP-ARABINOSE MUTASE"/>
    <property type="match status" value="1"/>
</dbReference>
<dbReference type="InterPro" id="IPR037595">
    <property type="entry name" value="RGP_fam"/>
</dbReference>
<dbReference type="GO" id="GO:0071669">
    <property type="term" value="P:plant-type cell wall organization or biogenesis"/>
    <property type="evidence" value="ECO:0007669"/>
    <property type="project" value="TreeGrafter"/>
</dbReference>
<evidence type="ECO:0000256" key="4">
    <source>
        <dbReference type="ARBA" id="ARBA00023316"/>
    </source>
</evidence>
<feature type="transmembrane region" description="Helical" evidence="5">
    <location>
        <begin position="126"/>
        <end position="144"/>
    </location>
</feature>
<dbReference type="GO" id="GO:0052691">
    <property type="term" value="F:UDP-arabinopyranose mutase activity"/>
    <property type="evidence" value="ECO:0007669"/>
    <property type="project" value="TreeGrafter"/>
</dbReference>
<evidence type="ECO:0000313" key="6">
    <source>
        <dbReference type="EMBL" id="KAK7831471.1"/>
    </source>
</evidence>
<accession>A0AAW0JZM5</accession>
<protein>
    <submittedName>
        <fullName evidence="6">Udp-arabinopyranose mutase 1</fullName>
    </submittedName>
</protein>
<keyword evidence="5" id="KW-1133">Transmembrane helix</keyword>
<gene>
    <name evidence="6" type="primary">UPTG_3</name>
    <name evidence="6" type="ORF">CFP56_027280</name>
</gene>
<dbReference type="AlphaFoldDB" id="A0AAW0JZM5"/>
<dbReference type="GO" id="GO:0005829">
    <property type="term" value="C:cytosol"/>
    <property type="evidence" value="ECO:0007669"/>
    <property type="project" value="TreeGrafter"/>
</dbReference>
<evidence type="ECO:0000256" key="1">
    <source>
        <dbReference type="ARBA" id="ARBA00004555"/>
    </source>
</evidence>
<keyword evidence="5" id="KW-0472">Membrane</keyword>
<sequence length="264" mass="29837">MTSVAKDPSGKEINALAQHIQNLLTPSTPLFFNTLYDPYREGADFIRGYPFSLREGVSTAISHGLWQNIPDYDSPTQLVKSHERNTRLSLLSLFVRLAVASFIGLSLLNYDLLRTWYKGHDTLFGWSKWTLAGISTMTFSDLMLKRMIARAARGILIVFQLGKEIEISNFIIDDPASSSIGNLTELGEENDQSFANNELDEREHLDATAYKYRGSHISDLCLSYGNESQNGRSNCLDMKMEFNNNALLVGLTITWDMQYPAREF</sequence>